<evidence type="ECO:0000313" key="3">
    <source>
        <dbReference type="EMBL" id="ASV30430.1"/>
    </source>
</evidence>
<proteinExistence type="predicted"/>
<dbReference type="AlphaFoldDB" id="A0A223V5P6"/>
<gene>
    <name evidence="3" type="ORF">CJ263_09510</name>
</gene>
<dbReference type="OrthoDB" id="9809989at2"/>
<keyword evidence="1" id="KW-0732">Signal</keyword>
<evidence type="ECO:0000313" key="4">
    <source>
        <dbReference type="Proteomes" id="UP000215244"/>
    </source>
</evidence>
<accession>A0A223V5P6</accession>
<reference evidence="3 4" key="1">
    <citation type="submission" date="2017-08" db="EMBL/GenBank/DDBJ databases">
        <title>The complete genome sequence of Maribacter sp. B1, isolated from deep-sea sediment.</title>
        <authorList>
            <person name="Wu Y.-H."/>
            <person name="Cheng H."/>
            <person name="Xu X.-W."/>
        </authorList>
    </citation>
    <scope>NUCLEOTIDE SEQUENCE [LARGE SCALE GENOMIC DNA]</scope>
    <source>
        <strain evidence="3 4">B1</strain>
    </source>
</reference>
<dbReference type="Pfam" id="PF13205">
    <property type="entry name" value="Big_5"/>
    <property type="match status" value="1"/>
</dbReference>
<name>A0A223V5P6_9FLAO</name>
<keyword evidence="4" id="KW-1185">Reference proteome</keyword>
<dbReference type="InterPro" id="IPR032812">
    <property type="entry name" value="SbsA_Ig"/>
</dbReference>
<dbReference type="EMBL" id="CP022957">
    <property type="protein sequence ID" value="ASV30430.1"/>
    <property type="molecule type" value="Genomic_DNA"/>
</dbReference>
<dbReference type="Pfam" id="PF09912">
    <property type="entry name" value="DUF2141"/>
    <property type="match status" value="1"/>
</dbReference>
<organism evidence="3 4">
    <name type="scientific">Maribacter cobaltidurans</name>
    <dbReference type="NCBI Taxonomy" id="1178778"/>
    <lineage>
        <taxon>Bacteria</taxon>
        <taxon>Pseudomonadati</taxon>
        <taxon>Bacteroidota</taxon>
        <taxon>Flavobacteriia</taxon>
        <taxon>Flavobacteriales</taxon>
        <taxon>Flavobacteriaceae</taxon>
        <taxon>Maribacter</taxon>
    </lineage>
</organism>
<dbReference type="InterPro" id="IPR018673">
    <property type="entry name" value="DUF2141"/>
</dbReference>
<feature type="domain" description="SbsA Ig-like" evidence="2">
    <location>
        <begin position="33"/>
        <end position="135"/>
    </location>
</feature>
<evidence type="ECO:0000256" key="1">
    <source>
        <dbReference type="ARBA" id="ARBA00022729"/>
    </source>
</evidence>
<protein>
    <recommendedName>
        <fullName evidence="2">SbsA Ig-like domain-containing protein</fullName>
    </recommendedName>
</protein>
<evidence type="ECO:0000259" key="2">
    <source>
        <dbReference type="Pfam" id="PF13205"/>
    </source>
</evidence>
<dbReference type="KEGG" id="marb:CJ263_09510"/>
<dbReference type="RefSeq" id="WP_094997049.1">
    <property type="nucleotide sequence ID" value="NZ_BMJL01000002.1"/>
</dbReference>
<dbReference type="Proteomes" id="UP000215244">
    <property type="component" value="Chromosome"/>
</dbReference>
<sequence length="538" mass="60724">MFRRILGYIFIILSITAFYQCARKGTPTGGPKDVTPPVLIRAEPENMSVNFNGNKIRLYFDELVKLEKVQEQLIVSPPLKYQPLLSPQGGANKFVEITIQDTLLENTTYTINFGQSVVDNNEGNPYPFLTYVFSTGDYIDSLELKGVVKDALNKEADNFISVMLYKIDSSYTDSTIYKKPPNYITNTLDSSIVFTLKNLKEGRYALFAIKDQAKNNVFDQNTDKIGFITDTVFLPTDSIYLLNLFKEVPDYGIAVPTFVAKNKISFGYYGHCASIEIDPISDIPDTVKTKTLKERDKDTLNFWYTPYDMDSILFTVTNENLKLIDTFNVKSRKVGIDSLKLTPSQTGTLEFQDNFSLLANTPLSSIDSTAISVSKQDTLPVPHSVVLDTLQNKVDFEFELGPNEQYKIQLLPGAIVDFFGITNDSISVNLNTKSFADYGNLTVSLSGNSIEYPVIVQLTDEKGVVQRTQTASESQIFEFNNINPGKYLIRAIFDKNNNGKWDTGNYLKRTQPEKVSYYPNTIEMRANWIENITFSILD</sequence>